<dbReference type="Pfam" id="PF07686">
    <property type="entry name" value="V-set"/>
    <property type="match status" value="2"/>
</dbReference>
<feature type="compositionally biased region" description="Polar residues" evidence="4">
    <location>
        <begin position="234"/>
        <end position="278"/>
    </location>
</feature>
<evidence type="ECO:0000256" key="6">
    <source>
        <dbReference type="SAM" id="SignalP"/>
    </source>
</evidence>
<feature type="region of interest" description="Disordered" evidence="4">
    <location>
        <begin position="234"/>
        <end position="284"/>
    </location>
</feature>
<evidence type="ECO:0000256" key="5">
    <source>
        <dbReference type="SAM" id="Phobius"/>
    </source>
</evidence>
<feature type="domain" description="Ig-like" evidence="7">
    <location>
        <begin position="131"/>
        <end position="224"/>
    </location>
</feature>
<dbReference type="InterPro" id="IPR007110">
    <property type="entry name" value="Ig-like_dom"/>
</dbReference>
<dbReference type="GO" id="GO:0004888">
    <property type="term" value="F:transmembrane signaling receptor activity"/>
    <property type="evidence" value="ECO:0007669"/>
    <property type="project" value="TreeGrafter"/>
</dbReference>
<keyword evidence="6" id="KW-0732">Signal</keyword>
<dbReference type="Gene3D" id="2.60.40.10">
    <property type="entry name" value="Immunoglobulins"/>
    <property type="match status" value="2"/>
</dbReference>
<proteinExistence type="predicted"/>
<evidence type="ECO:0000256" key="2">
    <source>
        <dbReference type="ARBA" id="ARBA00022692"/>
    </source>
</evidence>
<dbReference type="AlphaFoldDB" id="A0A6Q2YBH2"/>
<dbReference type="PANTHER" id="PTHR11860">
    <property type="entry name" value="POLYMERIC-IMMUNOGLOBULIN RECEPTOR"/>
    <property type="match status" value="1"/>
</dbReference>
<reference evidence="8" key="3">
    <citation type="submission" date="2025-08" db="UniProtKB">
        <authorList>
            <consortium name="Ensembl"/>
        </authorList>
    </citation>
    <scope>IDENTIFICATION</scope>
</reference>
<organism evidence="8 9">
    <name type="scientific">Esox lucius</name>
    <name type="common">Northern pike</name>
    <dbReference type="NCBI Taxonomy" id="8010"/>
    <lineage>
        <taxon>Eukaryota</taxon>
        <taxon>Metazoa</taxon>
        <taxon>Chordata</taxon>
        <taxon>Craniata</taxon>
        <taxon>Vertebrata</taxon>
        <taxon>Euteleostomi</taxon>
        <taxon>Actinopterygii</taxon>
        <taxon>Neopterygii</taxon>
        <taxon>Teleostei</taxon>
        <taxon>Protacanthopterygii</taxon>
        <taxon>Esociformes</taxon>
        <taxon>Esocidae</taxon>
        <taxon>Esox</taxon>
    </lineage>
</organism>
<dbReference type="InParanoid" id="A0A6Q2YBH2"/>
<keyword evidence="5" id="KW-1133">Transmembrane helix</keyword>
<dbReference type="Ensembl" id="ENSELUT00000047071.2">
    <property type="protein sequence ID" value="ENSELUP00000062762.2"/>
    <property type="gene ID" value="ENSELUG00000025061.2"/>
</dbReference>
<evidence type="ECO:0000259" key="7">
    <source>
        <dbReference type="PROSITE" id="PS50835"/>
    </source>
</evidence>
<reference evidence="8" key="4">
    <citation type="submission" date="2025-09" db="UniProtKB">
        <authorList>
            <consortium name="Ensembl"/>
        </authorList>
    </citation>
    <scope>IDENTIFICATION</scope>
</reference>
<reference evidence="8" key="2">
    <citation type="submission" date="2020-02" db="EMBL/GenBank/DDBJ databases">
        <title>Esox lucius (northern pike) genome, fEsoLuc1, primary haplotype.</title>
        <authorList>
            <person name="Myers G."/>
            <person name="Karagic N."/>
            <person name="Meyer A."/>
            <person name="Pippel M."/>
            <person name="Reichard M."/>
            <person name="Winkler S."/>
            <person name="Tracey A."/>
            <person name="Sims Y."/>
            <person name="Howe K."/>
            <person name="Rhie A."/>
            <person name="Formenti G."/>
            <person name="Durbin R."/>
            <person name="Fedrigo O."/>
            <person name="Jarvis E.D."/>
        </authorList>
    </citation>
    <scope>NUCLEOTIDE SEQUENCE [LARGE SCALE GENOMIC DNA]</scope>
</reference>
<keyword evidence="3 5" id="KW-0472">Membrane</keyword>
<accession>A0A6Q2YBH2</accession>
<dbReference type="GeneTree" id="ENSGT00950000182977"/>
<reference evidence="9" key="1">
    <citation type="journal article" date="2014" name="PLoS ONE">
        <title>The genome and linkage map of the northern pike (Esox lucius): conserved synteny revealed between the salmonid sister group and the Neoteleostei.</title>
        <authorList>
            <person name="Rondeau E.B."/>
            <person name="Minkley D.R."/>
            <person name="Leong J.S."/>
            <person name="Messmer A.M."/>
            <person name="Jantzen J.R."/>
            <person name="von Schalburg K.R."/>
            <person name="Lemon C."/>
            <person name="Bird N.H."/>
            <person name="Koop B.F."/>
        </authorList>
    </citation>
    <scope>NUCLEOTIDE SEQUENCE</scope>
</reference>
<evidence type="ECO:0000256" key="3">
    <source>
        <dbReference type="ARBA" id="ARBA00023136"/>
    </source>
</evidence>
<feature type="chain" id="PRO_5044275633" description="Ig-like domain-containing protein" evidence="6">
    <location>
        <begin position="30"/>
        <end position="371"/>
    </location>
</feature>
<dbReference type="Bgee" id="ENSELUG00000025061">
    <property type="expression patterns" value="Expressed in spleen"/>
</dbReference>
<protein>
    <recommendedName>
        <fullName evidence="7">Ig-like domain-containing protein</fullName>
    </recommendedName>
</protein>
<evidence type="ECO:0000256" key="1">
    <source>
        <dbReference type="ARBA" id="ARBA00004370"/>
    </source>
</evidence>
<keyword evidence="2 5" id="KW-0812">Transmembrane</keyword>
<dbReference type="SUPFAM" id="SSF48726">
    <property type="entry name" value="Immunoglobulin"/>
    <property type="match status" value="2"/>
</dbReference>
<dbReference type="Proteomes" id="UP000265140">
    <property type="component" value="Chromosome 6"/>
</dbReference>
<dbReference type="InterPro" id="IPR013783">
    <property type="entry name" value="Ig-like_fold"/>
</dbReference>
<sequence>MSHTDSNILMAPHLSLLILFLIFSRSSVGKYLDVQTGGSITIPCHYDQKYIHYVKYWCKGFYWNSCNYAARTDKTMGTKTSISDDLIRRVFTVTMTDLTPADSDYYWCAAEINKGPDIRIQQFYLSVTGAPGLYVEQQQVTGVEGGSATVCCYYSNTGDVAWCRVGVPCVWYSGTLDGALGRINLAMDAKNRKVLTVTMSDLKMEDAGWYWCSVGDLQIPVQITVKPHSVTTLSTTTNHKTQSPDNPQTSSTSTSGPVVNTSHRTDSSSGLVEDNATQEVEGRKQKKYHQWLDDLKILLIPLVMLLVLIAGVLVAWKMWRKHGNNKANDQPTNTAHNPFPSDDASTVTYSTIALKRKTQQDLQTKIRNIFI</sequence>
<feature type="transmembrane region" description="Helical" evidence="5">
    <location>
        <begin position="297"/>
        <end position="316"/>
    </location>
</feature>
<comment type="subcellular location">
    <subcellularLocation>
        <location evidence="1">Membrane</location>
    </subcellularLocation>
</comment>
<dbReference type="InterPro" id="IPR036179">
    <property type="entry name" value="Ig-like_dom_sf"/>
</dbReference>
<feature type="signal peptide" evidence="6">
    <location>
        <begin position="1"/>
        <end position="29"/>
    </location>
</feature>
<evidence type="ECO:0000313" key="8">
    <source>
        <dbReference type="Ensembl" id="ENSELUP00000062762.2"/>
    </source>
</evidence>
<keyword evidence="9" id="KW-1185">Reference proteome</keyword>
<dbReference type="InterPro" id="IPR050671">
    <property type="entry name" value="CD300_family_receptors"/>
</dbReference>
<dbReference type="PANTHER" id="PTHR11860:SF87">
    <property type="entry name" value="CMRF35-LIKE MOLECULE 8"/>
    <property type="match status" value="1"/>
</dbReference>
<dbReference type="SMART" id="SM00409">
    <property type="entry name" value="IG"/>
    <property type="match status" value="2"/>
</dbReference>
<evidence type="ECO:0000313" key="9">
    <source>
        <dbReference type="Proteomes" id="UP000265140"/>
    </source>
</evidence>
<dbReference type="InterPro" id="IPR013106">
    <property type="entry name" value="Ig_V-set"/>
</dbReference>
<dbReference type="PROSITE" id="PS50835">
    <property type="entry name" value="IG_LIKE"/>
    <property type="match status" value="1"/>
</dbReference>
<dbReference type="InterPro" id="IPR003599">
    <property type="entry name" value="Ig_sub"/>
</dbReference>
<dbReference type="CDD" id="cd05716">
    <property type="entry name" value="IgV_pIgR_like"/>
    <property type="match status" value="1"/>
</dbReference>
<name>A0A6Q2YBH2_ESOLU</name>
<evidence type="ECO:0000256" key="4">
    <source>
        <dbReference type="SAM" id="MobiDB-lite"/>
    </source>
</evidence>
<dbReference type="GO" id="GO:0005886">
    <property type="term" value="C:plasma membrane"/>
    <property type="evidence" value="ECO:0007669"/>
    <property type="project" value="TreeGrafter"/>
</dbReference>